<dbReference type="Proteomes" id="UP000177346">
    <property type="component" value="Unassembled WGS sequence"/>
</dbReference>
<protein>
    <recommendedName>
        <fullName evidence="2">Transglycosylase SLT domain-containing protein</fullName>
    </recommendedName>
</protein>
<dbReference type="SUPFAM" id="SSF53955">
    <property type="entry name" value="Lysozyme-like"/>
    <property type="match status" value="1"/>
</dbReference>
<feature type="coiled-coil region" evidence="1">
    <location>
        <begin position="42"/>
        <end position="132"/>
    </location>
</feature>
<evidence type="ECO:0000313" key="3">
    <source>
        <dbReference type="EMBL" id="OGF87313.1"/>
    </source>
</evidence>
<name>A0A1F5XHC4_9BACT</name>
<dbReference type="AlphaFoldDB" id="A0A1F5XHC4"/>
<proteinExistence type="predicted"/>
<dbReference type="Pfam" id="PF13406">
    <property type="entry name" value="SLT_2"/>
    <property type="match status" value="1"/>
</dbReference>
<dbReference type="Gene3D" id="6.10.250.3150">
    <property type="match status" value="1"/>
</dbReference>
<gene>
    <name evidence="3" type="ORF">A3B19_03770</name>
</gene>
<evidence type="ECO:0000259" key="2">
    <source>
        <dbReference type="Pfam" id="PF13406"/>
    </source>
</evidence>
<reference evidence="3 4" key="1">
    <citation type="journal article" date="2016" name="Nat. Commun.">
        <title>Thousands of microbial genomes shed light on interconnected biogeochemical processes in an aquifer system.</title>
        <authorList>
            <person name="Anantharaman K."/>
            <person name="Brown C.T."/>
            <person name="Hug L.A."/>
            <person name="Sharon I."/>
            <person name="Castelle C.J."/>
            <person name="Probst A.J."/>
            <person name="Thomas B.C."/>
            <person name="Singh A."/>
            <person name="Wilkins M.J."/>
            <person name="Karaoz U."/>
            <person name="Brodie E.L."/>
            <person name="Williams K.H."/>
            <person name="Hubbard S.S."/>
            <person name="Banfield J.F."/>
        </authorList>
    </citation>
    <scope>NUCLEOTIDE SEQUENCE [LARGE SCALE GENOMIC DNA]</scope>
</reference>
<feature type="coiled-coil region" evidence="1">
    <location>
        <begin position="161"/>
        <end position="230"/>
    </location>
</feature>
<dbReference type="InterPro" id="IPR023346">
    <property type="entry name" value="Lysozyme-like_dom_sf"/>
</dbReference>
<sequence length="445" mass="50024">MSNLINLISVFSLAVSFANAQIDPVRGIASNGVDPALVNSRRTELEAQLREYEAQIDQYQNLIRGKQAEANSLKREIDILNAEISKAKLEIKTRTLNIQKLIGDINQKSKNIEELAAEINASRQSLTEFLRKVRQNDNFSALELALIYDNASEFFGELQSIDNLQVSLQQALAKFSNLKIEEEKARDELEEQRGEELELRALQELQKKVLEKNEKEKQKLLKDTKGKESEYQKILKDKQKNAASIRSQLFLLVGSPSIPFEKALEYANLAEKATGVRPAFLLGLITEESNLGQNVGKGNWKIDLSHARCAKQREAFLQITSELGLDPDLTPVSKKSWYGYCGGAMGPAQFIPTTWQLYKDAVARRTGNNPSSPWNPKDAFMAAALLLKDNGARAGNYDAEWTAAMKYLAGSNWKKKAYRFYGDDVMAIAKKYQEQIDLLQGLAQR</sequence>
<dbReference type="EMBL" id="MFIF01000006">
    <property type="protein sequence ID" value="OGF87313.1"/>
    <property type="molecule type" value="Genomic_DNA"/>
</dbReference>
<dbReference type="Gene3D" id="1.10.530.10">
    <property type="match status" value="1"/>
</dbReference>
<dbReference type="InterPro" id="IPR031304">
    <property type="entry name" value="SLT_2"/>
</dbReference>
<comment type="caution">
    <text evidence="3">The sequence shown here is derived from an EMBL/GenBank/DDBJ whole genome shotgun (WGS) entry which is preliminary data.</text>
</comment>
<evidence type="ECO:0000256" key="1">
    <source>
        <dbReference type="SAM" id="Coils"/>
    </source>
</evidence>
<organism evidence="3 4">
    <name type="scientific">Candidatus Giovannonibacteria bacterium RIFCSPLOWO2_01_FULL_46_32</name>
    <dbReference type="NCBI Taxonomy" id="1798353"/>
    <lineage>
        <taxon>Bacteria</taxon>
        <taxon>Candidatus Giovannoniibacteriota</taxon>
    </lineage>
</organism>
<feature type="domain" description="Transglycosylase SLT" evidence="2">
    <location>
        <begin position="268"/>
        <end position="404"/>
    </location>
</feature>
<accession>A0A1F5XHC4</accession>
<evidence type="ECO:0000313" key="4">
    <source>
        <dbReference type="Proteomes" id="UP000177346"/>
    </source>
</evidence>
<keyword evidence="1" id="KW-0175">Coiled coil</keyword>